<dbReference type="OrthoDB" id="8028712at2"/>
<evidence type="ECO:0008006" key="3">
    <source>
        <dbReference type="Google" id="ProtNLM"/>
    </source>
</evidence>
<evidence type="ECO:0000313" key="2">
    <source>
        <dbReference type="Proteomes" id="UP000029393"/>
    </source>
</evidence>
<dbReference type="AlphaFoldDB" id="A0A091B9L8"/>
<reference evidence="1 2" key="1">
    <citation type="submission" date="2013-09" db="EMBL/GenBank/DDBJ databases">
        <title>Genome sequencing of Arenimonas metalli.</title>
        <authorList>
            <person name="Chen F."/>
            <person name="Wang G."/>
        </authorList>
    </citation>
    <scope>NUCLEOTIDE SEQUENCE [LARGE SCALE GENOMIC DNA]</scope>
    <source>
        <strain evidence="1 2">CF5-1</strain>
    </source>
</reference>
<name>A0A091B9L8_9GAMM</name>
<keyword evidence="2" id="KW-1185">Reference proteome</keyword>
<dbReference type="eggNOG" id="COG3642">
    <property type="taxonomic scope" value="Bacteria"/>
</dbReference>
<proteinExistence type="predicted"/>
<dbReference type="STRING" id="1384056.N787_08085"/>
<gene>
    <name evidence="1" type="ORF">N787_08085</name>
</gene>
<dbReference type="EMBL" id="AVCK01000009">
    <property type="protein sequence ID" value="KFN47509.1"/>
    <property type="molecule type" value="Genomic_DNA"/>
</dbReference>
<accession>A0A091B9L8</accession>
<dbReference type="PATRIC" id="fig|1384056.3.peg.475"/>
<comment type="caution">
    <text evidence="1">The sequence shown here is derived from an EMBL/GenBank/DDBJ whole genome shotgun (WGS) entry which is preliminary data.</text>
</comment>
<evidence type="ECO:0000313" key="1">
    <source>
        <dbReference type="EMBL" id="KFN47509.1"/>
    </source>
</evidence>
<dbReference type="RefSeq" id="WP_052575061.1">
    <property type="nucleotide sequence ID" value="NZ_AVCK01000009.1"/>
</dbReference>
<organism evidence="1 2">
    <name type="scientific">Arenimonas metalli CF5-1</name>
    <dbReference type="NCBI Taxonomy" id="1384056"/>
    <lineage>
        <taxon>Bacteria</taxon>
        <taxon>Pseudomonadati</taxon>
        <taxon>Pseudomonadota</taxon>
        <taxon>Gammaproteobacteria</taxon>
        <taxon>Lysobacterales</taxon>
        <taxon>Lysobacteraceae</taxon>
        <taxon>Arenimonas</taxon>
    </lineage>
</organism>
<dbReference type="Proteomes" id="UP000029393">
    <property type="component" value="Unassembled WGS sequence"/>
</dbReference>
<protein>
    <recommendedName>
        <fullName evidence="3">Aminoglycoside phosphotransferase domain-containing protein</fullName>
    </recommendedName>
</protein>
<sequence>MAATLVRRVEADGRVAWRKTYSDGGTRRRIAVLRWVARRLGANALLAPIPLGPAEACRTEQAMIRRLAALGAHVPTILHAGETELLLADLGPTLSQTCRDETNAEARAALVALGLQALLELHRRGGYLSQAFARNMTLRDGRVGFIDLEEDPATLMPLAAAQARDVLFYAHSTARFLADRPGAHAGLLAAHLAQESPAVRAEVSHTARRLAVLAPLARPFGARARAVAEALVSLRQAAG</sequence>